<protein>
    <recommendedName>
        <fullName evidence="2">AB hydrolase-1 domain-containing protein</fullName>
    </recommendedName>
</protein>
<sequence>MTRSRKGLVHIDDVALEYSIDGSGIPLLVVGSSVYYPRTFSANLRQSCTLVCADLPHFVNLSPEFSLQAINFEFYSRCIEAVRVDAGLGKVVIVGHSHHGNVALEYARRNPTQVSHVVMIGSPPVDVSRTIAGAEQYWASSASEERKAILKDRRQAVDKDRLARLSPSEAYIAQYVTDAPLYWNDPTYDAAWVWEGMQFRMEAIHAFRDLYKSYELHWDSQSLKAPVLIIAGRNDFAVPPTLWESVLPKLRNTTFHLLEDSGHTPQLEQAEAFDNLLLSWLRSQR</sequence>
<comment type="caution">
    <text evidence="3">The sequence shown here is derived from an EMBL/GenBank/DDBJ whole genome shotgun (WGS) entry which is preliminary data.</text>
</comment>
<evidence type="ECO:0000313" key="3">
    <source>
        <dbReference type="EMBL" id="RFA37363.1"/>
    </source>
</evidence>
<keyword evidence="4" id="KW-1185">Reference proteome</keyword>
<dbReference type="GO" id="GO:0016787">
    <property type="term" value="F:hydrolase activity"/>
    <property type="evidence" value="ECO:0007669"/>
    <property type="project" value="UniProtKB-KW"/>
</dbReference>
<dbReference type="EMBL" id="NFZW01000007">
    <property type="protein sequence ID" value="RFA37363.1"/>
    <property type="molecule type" value="Genomic_DNA"/>
</dbReference>
<dbReference type="Proteomes" id="UP000256763">
    <property type="component" value="Unassembled WGS sequence"/>
</dbReference>
<name>A0A3E0WYX3_9GAMM</name>
<dbReference type="PANTHER" id="PTHR43798:SF31">
    <property type="entry name" value="AB HYDROLASE SUPERFAMILY PROTEIN YCLE"/>
    <property type="match status" value="1"/>
</dbReference>
<dbReference type="GO" id="GO:0016020">
    <property type="term" value="C:membrane"/>
    <property type="evidence" value="ECO:0007669"/>
    <property type="project" value="TreeGrafter"/>
</dbReference>
<dbReference type="AlphaFoldDB" id="A0A3E0WYX3"/>
<dbReference type="PANTHER" id="PTHR43798">
    <property type="entry name" value="MONOACYLGLYCEROL LIPASE"/>
    <property type="match status" value="1"/>
</dbReference>
<accession>A0A3E0WYX3</accession>
<dbReference type="Gene3D" id="3.40.50.1820">
    <property type="entry name" value="alpha/beta hydrolase"/>
    <property type="match status" value="1"/>
</dbReference>
<organism evidence="3 4">
    <name type="scientific">Alkalilimnicola ehrlichii</name>
    <dbReference type="NCBI Taxonomy" id="351052"/>
    <lineage>
        <taxon>Bacteria</taxon>
        <taxon>Pseudomonadati</taxon>
        <taxon>Pseudomonadota</taxon>
        <taxon>Gammaproteobacteria</taxon>
        <taxon>Chromatiales</taxon>
        <taxon>Ectothiorhodospiraceae</taxon>
        <taxon>Alkalilimnicola</taxon>
    </lineage>
</organism>
<gene>
    <name evidence="3" type="ORF">CAL65_08650</name>
</gene>
<dbReference type="InterPro" id="IPR000073">
    <property type="entry name" value="AB_hydrolase_1"/>
</dbReference>
<dbReference type="SUPFAM" id="SSF53474">
    <property type="entry name" value="alpha/beta-Hydrolases"/>
    <property type="match status" value="1"/>
</dbReference>
<evidence type="ECO:0000259" key="2">
    <source>
        <dbReference type="Pfam" id="PF00561"/>
    </source>
</evidence>
<dbReference type="Pfam" id="PF00561">
    <property type="entry name" value="Abhydrolase_1"/>
    <property type="match status" value="1"/>
</dbReference>
<feature type="domain" description="AB hydrolase-1" evidence="2">
    <location>
        <begin position="31"/>
        <end position="268"/>
    </location>
</feature>
<dbReference type="OrthoDB" id="9779853at2"/>
<keyword evidence="1" id="KW-0378">Hydrolase</keyword>
<evidence type="ECO:0000313" key="4">
    <source>
        <dbReference type="Proteomes" id="UP000256763"/>
    </source>
</evidence>
<dbReference type="RefSeq" id="WP_116301698.1">
    <property type="nucleotide sequence ID" value="NZ_NFZV01000006.1"/>
</dbReference>
<dbReference type="InterPro" id="IPR029058">
    <property type="entry name" value="AB_hydrolase_fold"/>
</dbReference>
<dbReference type="InterPro" id="IPR050266">
    <property type="entry name" value="AB_hydrolase_sf"/>
</dbReference>
<proteinExistence type="predicted"/>
<evidence type="ECO:0000256" key="1">
    <source>
        <dbReference type="ARBA" id="ARBA00022801"/>
    </source>
</evidence>
<reference evidence="4" key="1">
    <citation type="submission" date="2017-05" db="EMBL/GenBank/DDBJ databases">
        <authorList>
            <person name="Sharma S."/>
            <person name="Sidhu C."/>
            <person name="Pinnaka A.K."/>
        </authorList>
    </citation>
    <scope>NUCLEOTIDE SEQUENCE [LARGE SCALE GENOMIC DNA]</scope>
    <source>
        <strain evidence="4">AK93</strain>
    </source>
</reference>